<sequence>MAPSLESSSLPIRQPSPVRVMAGMITDYLDYQHLQTMPMDMDIPYTSQGTSSATPLFMRAAVDSLATTSASFLTSSSPLKSTSAPPAFKLYTISPIKAESRYSGLFHRTPQTAQEVELLEALQGSENRDSSRKRSMLEMQASTVVAGIYNSKAQSQLQAVEQRKHRKTGNRKMGDGKAKYFSGDAFFKMCEADEQKKLDEAAEKERRLAEREVQTGRIRAKYAAGVTAWEVEKTVAKAEKRRTGWLKPKLADYEIEALLPRPKKNIEDKQDEDEEENSVHGSQSGSELADD</sequence>
<gene>
    <name evidence="2" type="ORF">DFH08DRAFT_825940</name>
</gene>
<accession>A0AAD6Z1V3</accession>
<evidence type="ECO:0000313" key="3">
    <source>
        <dbReference type="Proteomes" id="UP001218218"/>
    </source>
</evidence>
<protein>
    <submittedName>
        <fullName evidence="2">Uncharacterized protein</fullName>
    </submittedName>
</protein>
<evidence type="ECO:0000313" key="2">
    <source>
        <dbReference type="EMBL" id="KAJ7303486.1"/>
    </source>
</evidence>
<comment type="caution">
    <text evidence="2">The sequence shown here is derived from an EMBL/GenBank/DDBJ whole genome shotgun (WGS) entry which is preliminary data.</text>
</comment>
<dbReference type="Proteomes" id="UP001218218">
    <property type="component" value="Unassembled WGS sequence"/>
</dbReference>
<reference evidence="2" key="1">
    <citation type="submission" date="2023-03" db="EMBL/GenBank/DDBJ databases">
        <title>Massive genome expansion in bonnet fungi (Mycena s.s.) driven by repeated elements and novel gene families across ecological guilds.</title>
        <authorList>
            <consortium name="Lawrence Berkeley National Laboratory"/>
            <person name="Harder C.B."/>
            <person name="Miyauchi S."/>
            <person name="Viragh M."/>
            <person name="Kuo A."/>
            <person name="Thoen E."/>
            <person name="Andreopoulos B."/>
            <person name="Lu D."/>
            <person name="Skrede I."/>
            <person name="Drula E."/>
            <person name="Henrissat B."/>
            <person name="Morin E."/>
            <person name="Kohler A."/>
            <person name="Barry K."/>
            <person name="LaButti K."/>
            <person name="Morin E."/>
            <person name="Salamov A."/>
            <person name="Lipzen A."/>
            <person name="Mereny Z."/>
            <person name="Hegedus B."/>
            <person name="Baldrian P."/>
            <person name="Stursova M."/>
            <person name="Weitz H."/>
            <person name="Taylor A."/>
            <person name="Grigoriev I.V."/>
            <person name="Nagy L.G."/>
            <person name="Martin F."/>
            <person name="Kauserud H."/>
        </authorList>
    </citation>
    <scope>NUCLEOTIDE SEQUENCE</scope>
    <source>
        <strain evidence="2">CBHHK002</strain>
    </source>
</reference>
<proteinExistence type="predicted"/>
<dbReference type="EMBL" id="JARIHO010000106">
    <property type="protein sequence ID" value="KAJ7303486.1"/>
    <property type="molecule type" value="Genomic_DNA"/>
</dbReference>
<name>A0AAD6Z1V3_9AGAR</name>
<evidence type="ECO:0000256" key="1">
    <source>
        <dbReference type="SAM" id="MobiDB-lite"/>
    </source>
</evidence>
<keyword evidence="3" id="KW-1185">Reference proteome</keyword>
<feature type="region of interest" description="Disordered" evidence="1">
    <location>
        <begin position="257"/>
        <end position="291"/>
    </location>
</feature>
<organism evidence="2 3">
    <name type="scientific">Mycena albidolilacea</name>
    <dbReference type="NCBI Taxonomy" id="1033008"/>
    <lineage>
        <taxon>Eukaryota</taxon>
        <taxon>Fungi</taxon>
        <taxon>Dikarya</taxon>
        <taxon>Basidiomycota</taxon>
        <taxon>Agaricomycotina</taxon>
        <taxon>Agaricomycetes</taxon>
        <taxon>Agaricomycetidae</taxon>
        <taxon>Agaricales</taxon>
        <taxon>Marasmiineae</taxon>
        <taxon>Mycenaceae</taxon>
        <taxon>Mycena</taxon>
    </lineage>
</organism>
<dbReference type="AlphaFoldDB" id="A0AAD6Z1V3"/>
<feature type="compositionally biased region" description="Polar residues" evidence="1">
    <location>
        <begin position="279"/>
        <end position="291"/>
    </location>
</feature>